<proteinExistence type="predicted"/>
<name>A0A4Q4TR15_9PEZI</name>
<reference evidence="1 2" key="1">
    <citation type="submission" date="2018-06" db="EMBL/GenBank/DDBJ databases">
        <title>Complete Genomes of Monosporascus.</title>
        <authorList>
            <person name="Robinson A.J."/>
            <person name="Natvig D.O."/>
        </authorList>
    </citation>
    <scope>NUCLEOTIDE SEQUENCE [LARGE SCALE GENOMIC DNA]</scope>
    <source>
        <strain evidence="1 2">CBS 110550</strain>
    </source>
</reference>
<evidence type="ECO:0000313" key="2">
    <source>
        <dbReference type="Proteomes" id="UP000293360"/>
    </source>
</evidence>
<protein>
    <submittedName>
        <fullName evidence="1">Uncharacterized protein</fullName>
    </submittedName>
</protein>
<evidence type="ECO:0000313" key="1">
    <source>
        <dbReference type="EMBL" id="RYP09805.1"/>
    </source>
</evidence>
<comment type="caution">
    <text evidence="1">The sequence shown here is derived from an EMBL/GenBank/DDBJ whole genome shotgun (WGS) entry which is preliminary data.</text>
</comment>
<sequence length="84" mass="8996">MSQPMGNVVKTSGHDALKGSTAEMLKAYLADNGPTATERLVLSSHASDEATGRATSERLRQTEMQVSQWAKLCNANTSQTKRSG</sequence>
<dbReference type="Proteomes" id="UP000293360">
    <property type="component" value="Unassembled WGS sequence"/>
</dbReference>
<dbReference type="OrthoDB" id="10296192at2759"/>
<organism evidence="1 2">
    <name type="scientific">Monosporascus ibericus</name>
    <dbReference type="NCBI Taxonomy" id="155417"/>
    <lineage>
        <taxon>Eukaryota</taxon>
        <taxon>Fungi</taxon>
        <taxon>Dikarya</taxon>
        <taxon>Ascomycota</taxon>
        <taxon>Pezizomycotina</taxon>
        <taxon>Sordariomycetes</taxon>
        <taxon>Xylariomycetidae</taxon>
        <taxon>Xylariales</taxon>
        <taxon>Xylariales incertae sedis</taxon>
        <taxon>Monosporascus</taxon>
    </lineage>
</organism>
<dbReference type="EMBL" id="QJNU01000029">
    <property type="protein sequence ID" value="RYP09805.1"/>
    <property type="molecule type" value="Genomic_DNA"/>
</dbReference>
<dbReference type="AlphaFoldDB" id="A0A4Q4TR15"/>
<accession>A0A4Q4TR15</accession>
<gene>
    <name evidence="1" type="ORF">DL764_001059</name>
</gene>
<keyword evidence="2" id="KW-1185">Reference proteome</keyword>